<reference evidence="1" key="1">
    <citation type="submission" date="2017-12" db="EMBL/GenBank/DDBJ databases">
        <title>High-resolution comparative analysis of great ape genomes.</title>
        <authorList>
            <person name="Pollen A."/>
            <person name="Hastie A."/>
            <person name="Hormozdiari F."/>
            <person name="Dougherty M."/>
            <person name="Liu R."/>
            <person name="Chaisson M."/>
            <person name="Hoppe E."/>
            <person name="Hill C."/>
            <person name="Pang A."/>
            <person name="Hillier L."/>
            <person name="Baker C."/>
            <person name="Armstrong J."/>
            <person name="Shendure J."/>
            <person name="Paten B."/>
            <person name="Wilson R."/>
            <person name="Chao H."/>
            <person name="Schneider V."/>
            <person name="Ventura M."/>
            <person name="Kronenberg Z."/>
            <person name="Murali S."/>
            <person name="Gordon D."/>
            <person name="Cantsilieris S."/>
            <person name="Munson K."/>
            <person name="Nelson B."/>
            <person name="Raja A."/>
            <person name="Underwood J."/>
            <person name="Diekhans M."/>
            <person name="Fiddes I."/>
            <person name="Haussler D."/>
            <person name="Eichler E."/>
        </authorList>
    </citation>
    <scope>NUCLEOTIDE SEQUENCE [LARGE SCALE GENOMIC DNA]</scope>
    <source>
        <strain evidence="1">Susie</strain>
    </source>
</reference>
<organism evidence="1">
    <name type="scientific">Pongo abelii</name>
    <name type="common">Sumatran orangutan</name>
    <name type="synonym">Pongo pygmaeus abelii</name>
    <dbReference type="NCBI Taxonomy" id="9601"/>
    <lineage>
        <taxon>Eukaryota</taxon>
        <taxon>Metazoa</taxon>
        <taxon>Chordata</taxon>
        <taxon>Craniata</taxon>
        <taxon>Vertebrata</taxon>
        <taxon>Euteleostomi</taxon>
        <taxon>Mammalia</taxon>
        <taxon>Eutheria</taxon>
        <taxon>Euarchontoglires</taxon>
        <taxon>Primates</taxon>
        <taxon>Haplorrhini</taxon>
        <taxon>Catarrhini</taxon>
        <taxon>Hominidae</taxon>
        <taxon>Pongo</taxon>
    </lineage>
</organism>
<dbReference type="EMBL" id="NDHI03003453">
    <property type="protein sequence ID" value="PNJ46255.1"/>
    <property type="molecule type" value="Genomic_DNA"/>
</dbReference>
<gene>
    <name evidence="1" type="ORF">CR201_G0026789</name>
</gene>
<comment type="caution">
    <text evidence="1">The sequence shown here is derived from an EMBL/GenBank/DDBJ whole genome shotgun (WGS) entry which is preliminary data.</text>
</comment>
<sequence length="106" mass="11061">MASQLQVFSPPSVSSSAFCSAKKLKIEPSGWDVSGQSSNDKYYTHSKTLPATQGQANSSHQVANFNIPAYDQGLLLPAPAVEHIVVTAADSSGSAATSTFQSSQTL</sequence>
<feature type="non-terminal residue" evidence="1">
    <location>
        <position position="106"/>
    </location>
</feature>
<dbReference type="AlphaFoldDB" id="A0A2J8ULV6"/>
<proteinExistence type="predicted"/>
<name>A0A2J8ULV6_PONAB</name>
<protein>
    <submittedName>
        <fullName evidence="1">HIPK1 isoform 11</fullName>
    </submittedName>
</protein>
<evidence type="ECO:0000313" key="1">
    <source>
        <dbReference type="EMBL" id="PNJ46255.1"/>
    </source>
</evidence>
<accession>A0A2J8ULV6</accession>